<feature type="transmembrane region" description="Helical" evidence="1">
    <location>
        <begin position="44"/>
        <end position="66"/>
    </location>
</feature>
<evidence type="ECO:0000256" key="1">
    <source>
        <dbReference type="SAM" id="Phobius"/>
    </source>
</evidence>
<name>A0ABP9JAG9_9MICO</name>
<dbReference type="InterPro" id="IPR027788">
    <property type="entry name" value="Alpha/beta-hydrolase_N_dom"/>
</dbReference>
<evidence type="ECO:0000313" key="5">
    <source>
        <dbReference type="Proteomes" id="UP001500427"/>
    </source>
</evidence>
<feature type="transmembrane region" description="Helical" evidence="1">
    <location>
        <begin position="114"/>
        <end position="135"/>
    </location>
</feature>
<evidence type="ECO:0000259" key="2">
    <source>
        <dbReference type="Pfam" id="PF10081"/>
    </source>
</evidence>
<comment type="caution">
    <text evidence="4">The sequence shown here is derived from an EMBL/GenBank/DDBJ whole genome shotgun (WGS) entry which is preliminary data.</text>
</comment>
<keyword evidence="1" id="KW-0812">Transmembrane</keyword>
<dbReference type="Proteomes" id="UP001500427">
    <property type="component" value="Unassembled WGS sequence"/>
</dbReference>
<feature type="domain" description="Alpha/beta-hydrolase N-terminal" evidence="3">
    <location>
        <begin position="67"/>
        <end position="272"/>
    </location>
</feature>
<dbReference type="InterPro" id="IPR027787">
    <property type="entry name" value="Alpha/beta-hydrolase_catalytic"/>
</dbReference>
<gene>
    <name evidence="4" type="ORF">GCM10023258_16820</name>
</gene>
<proteinExistence type="predicted"/>
<reference evidence="5" key="1">
    <citation type="journal article" date="2019" name="Int. J. Syst. Evol. Microbiol.">
        <title>The Global Catalogue of Microorganisms (GCM) 10K type strain sequencing project: providing services to taxonomists for standard genome sequencing and annotation.</title>
        <authorList>
            <consortium name="The Broad Institute Genomics Platform"/>
            <consortium name="The Broad Institute Genome Sequencing Center for Infectious Disease"/>
            <person name="Wu L."/>
            <person name="Ma J."/>
        </authorList>
    </citation>
    <scope>NUCLEOTIDE SEQUENCE [LARGE SCALE GENOMIC DNA]</scope>
    <source>
        <strain evidence="5">JCM 17687</strain>
    </source>
</reference>
<dbReference type="Pfam" id="PF15420">
    <property type="entry name" value="Abhydrolase_9_N"/>
    <property type="match status" value="1"/>
</dbReference>
<accession>A0ABP9JAG9</accession>
<evidence type="ECO:0000259" key="3">
    <source>
        <dbReference type="Pfam" id="PF15420"/>
    </source>
</evidence>
<feature type="transmembrane region" description="Helical" evidence="1">
    <location>
        <begin position="155"/>
        <end position="174"/>
    </location>
</feature>
<sequence>MLALVTWHAEQGAAIMTASTVPPPAVRTGRRLPRRPRLGAPQRVFDTTFSGVGLTMAAWFFALSLLPSLLPRGAAVQGVASGVTVMIGYGFGATCQWLWRYLGIPAVPGRARRVLVLVLVGLGLWAAVFTGWRQVGWQNEIRTLYGMEPSSPSTWPVIIGVTVALTVLILVVSRSLRLLFRTVFGWLGRRLPRRVAVVVGSAVLLALIWSLLTGVLVNGFFTVANAIFAPRDTLIAEDMNRPQVPERSGSPQSLSSWELLGRQGRYFVGGGPTVAELDRANGGGAKEPIRVYAGLRSADTVQGRADLLLAELKRSGAFSRKVLVVATTTGTGFLDQNGTDPLEFLWNGDTAIGGVQYSYLPSWISLLADQDAVRETSRVVFDTVHTYWATLPEASRPKLYLYGLSLGSFGVESILGSINVINEPVDGALMSGPPFVNELHARLTAGREPGSPAYLPVYEKGRTVRFTAEQDGLGRGGATWGPTRLVYLQHASDPIVFFSPSMAFAEPEWLKDGQRGPDVSPRMGWFPIVTMWQVLLDLPGAGSIPMGYGHLYSATANLESWVAVTQPPDWTPERTATLASILEKRPYKDT</sequence>
<keyword evidence="5" id="KW-1185">Reference proteome</keyword>
<organism evidence="4 5">
    <name type="scientific">Terrabacter aeriphilus</name>
    <dbReference type="NCBI Taxonomy" id="515662"/>
    <lineage>
        <taxon>Bacteria</taxon>
        <taxon>Bacillati</taxon>
        <taxon>Actinomycetota</taxon>
        <taxon>Actinomycetes</taxon>
        <taxon>Micrococcales</taxon>
        <taxon>Intrasporangiaceae</taxon>
        <taxon>Terrabacter</taxon>
    </lineage>
</organism>
<protein>
    <submittedName>
        <fullName evidence="4">Alpha/beta-hydrolase family protein</fullName>
    </submittedName>
</protein>
<feature type="transmembrane region" description="Helical" evidence="1">
    <location>
        <begin position="78"/>
        <end position="102"/>
    </location>
</feature>
<feature type="transmembrane region" description="Helical" evidence="1">
    <location>
        <begin position="195"/>
        <end position="221"/>
    </location>
</feature>
<keyword evidence="1" id="KW-0472">Membrane</keyword>
<feature type="domain" description="Alpha/beta-hydrolase catalytic" evidence="2">
    <location>
        <begin position="289"/>
        <end position="577"/>
    </location>
</feature>
<dbReference type="PIRSF" id="PIRSF007542">
    <property type="entry name" value="UCP007542"/>
    <property type="match status" value="1"/>
</dbReference>
<dbReference type="EMBL" id="BAABIW010000011">
    <property type="protein sequence ID" value="GAA5024625.1"/>
    <property type="molecule type" value="Genomic_DNA"/>
</dbReference>
<dbReference type="Pfam" id="PF10081">
    <property type="entry name" value="Abhydrolase_9"/>
    <property type="match status" value="1"/>
</dbReference>
<keyword evidence="1" id="KW-1133">Transmembrane helix</keyword>
<dbReference type="InterPro" id="IPR012037">
    <property type="entry name" value="Alpha/beta-hydrolase_fam"/>
</dbReference>
<evidence type="ECO:0000313" key="4">
    <source>
        <dbReference type="EMBL" id="GAA5024625.1"/>
    </source>
</evidence>